<reference evidence="1 2" key="1">
    <citation type="submission" date="2013-11" db="EMBL/GenBank/DDBJ databases">
        <title>The Genome Sequence of Phytophthora parasitica P10297.</title>
        <authorList>
            <consortium name="The Broad Institute Genomics Platform"/>
            <person name="Russ C."/>
            <person name="Tyler B."/>
            <person name="Panabieres F."/>
            <person name="Shan W."/>
            <person name="Tripathy S."/>
            <person name="Grunwald N."/>
            <person name="Machado M."/>
            <person name="Johnson C.S."/>
            <person name="Walker B."/>
            <person name="Young S.K."/>
            <person name="Zeng Q."/>
            <person name="Gargeya S."/>
            <person name="Fitzgerald M."/>
            <person name="Haas B."/>
            <person name="Abouelleil A."/>
            <person name="Allen A.W."/>
            <person name="Alvarado L."/>
            <person name="Arachchi H.M."/>
            <person name="Berlin A.M."/>
            <person name="Chapman S.B."/>
            <person name="Gainer-Dewar J."/>
            <person name="Goldberg J."/>
            <person name="Griggs A."/>
            <person name="Gujja S."/>
            <person name="Hansen M."/>
            <person name="Howarth C."/>
            <person name="Imamovic A."/>
            <person name="Ireland A."/>
            <person name="Larimer J."/>
            <person name="McCowan C."/>
            <person name="Murphy C."/>
            <person name="Pearson M."/>
            <person name="Poon T.W."/>
            <person name="Priest M."/>
            <person name="Roberts A."/>
            <person name="Saif S."/>
            <person name="Shea T."/>
            <person name="Sisk P."/>
            <person name="Sykes S."/>
            <person name="Wortman J."/>
            <person name="Nusbaum C."/>
            <person name="Birren B."/>
        </authorList>
    </citation>
    <scope>NUCLEOTIDE SEQUENCE [LARGE SCALE GENOMIC DNA]</scope>
    <source>
        <strain evidence="1 2">P10297</strain>
    </source>
</reference>
<proteinExistence type="predicted"/>
<dbReference type="EMBL" id="ANIY01000354">
    <property type="protein sequence ID" value="ETP53336.1"/>
    <property type="molecule type" value="Genomic_DNA"/>
</dbReference>
<gene>
    <name evidence="1" type="ORF">F442_01742</name>
</gene>
<evidence type="ECO:0000313" key="1">
    <source>
        <dbReference type="EMBL" id="ETP53336.1"/>
    </source>
</evidence>
<comment type="caution">
    <text evidence="1">The sequence shown here is derived from an EMBL/GenBank/DDBJ whole genome shotgun (WGS) entry which is preliminary data.</text>
</comment>
<evidence type="ECO:0000313" key="2">
    <source>
        <dbReference type="Proteomes" id="UP000018948"/>
    </source>
</evidence>
<protein>
    <submittedName>
        <fullName evidence="1">Uncharacterized protein</fullName>
    </submittedName>
</protein>
<organism evidence="1 2">
    <name type="scientific">Phytophthora nicotianae P10297</name>
    <dbReference type="NCBI Taxonomy" id="1317064"/>
    <lineage>
        <taxon>Eukaryota</taxon>
        <taxon>Sar</taxon>
        <taxon>Stramenopiles</taxon>
        <taxon>Oomycota</taxon>
        <taxon>Peronosporomycetes</taxon>
        <taxon>Peronosporales</taxon>
        <taxon>Peronosporaceae</taxon>
        <taxon>Phytophthora</taxon>
    </lineage>
</organism>
<dbReference type="AlphaFoldDB" id="W3A2D3"/>
<dbReference type="Proteomes" id="UP000018948">
    <property type="component" value="Unassembled WGS sequence"/>
</dbReference>
<name>W3A2D3_PHYNI</name>
<accession>W3A2D3</accession>
<sequence length="95" mass="10934">MLKSRKQFLTQQDRAEAMTRYADLVACAGPRECTLRDLFFGHTNPCVESDDLTDFRSRGADFRYELIVLRCFSYGDNDEAMGIVMTTRTLLRNVV</sequence>